<feature type="non-terminal residue" evidence="2">
    <location>
        <position position="1"/>
    </location>
</feature>
<dbReference type="EMBL" id="CADCUS010000645">
    <property type="protein sequence ID" value="CAA9449907.1"/>
    <property type="molecule type" value="Genomic_DNA"/>
</dbReference>
<feature type="non-terminal residue" evidence="2">
    <location>
        <position position="86"/>
    </location>
</feature>
<evidence type="ECO:0000313" key="2">
    <source>
        <dbReference type="EMBL" id="CAA9449907.1"/>
    </source>
</evidence>
<feature type="compositionally biased region" description="Low complexity" evidence="1">
    <location>
        <begin position="67"/>
        <end position="86"/>
    </location>
</feature>
<sequence>GAHVTRAGHPLRRGPRGRAVGPVGLARELPPGQGHRRLVHRLRPAHHAHRQPPGPHRGPLADRQRRAPGVRAGPAVGPAAQGLAPV</sequence>
<proteinExistence type="predicted"/>
<reference evidence="2" key="1">
    <citation type="submission" date="2020-02" db="EMBL/GenBank/DDBJ databases">
        <authorList>
            <person name="Meier V. D."/>
        </authorList>
    </citation>
    <scope>NUCLEOTIDE SEQUENCE</scope>
    <source>
        <strain evidence="2">AVDCRST_MAG66</strain>
    </source>
</reference>
<name>A0A6J4QN88_9PSEU</name>
<protein>
    <submittedName>
        <fullName evidence="2">Uncharacterized protein</fullName>
    </submittedName>
</protein>
<organism evidence="2">
    <name type="scientific">uncultured Pseudonocardia sp</name>
    <dbReference type="NCBI Taxonomy" id="211455"/>
    <lineage>
        <taxon>Bacteria</taxon>
        <taxon>Bacillati</taxon>
        <taxon>Actinomycetota</taxon>
        <taxon>Actinomycetes</taxon>
        <taxon>Pseudonocardiales</taxon>
        <taxon>Pseudonocardiaceae</taxon>
        <taxon>Pseudonocardia</taxon>
        <taxon>environmental samples</taxon>
    </lineage>
</organism>
<dbReference type="AlphaFoldDB" id="A0A6J4QN88"/>
<gene>
    <name evidence="2" type="ORF">AVDCRST_MAG66-4802</name>
</gene>
<evidence type="ECO:0000256" key="1">
    <source>
        <dbReference type="SAM" id="MobiDB-lite"/>
    </source>
</evidence>
<feature type="compositionally biased region" description="Basic residues" evidence="1">
    <location>
        <begin position="34"/>
        <end position="50"/>
    </location>
</feature>
<feature type="region of interest" description="Disordered" evidence="1">
    <location>
        <begin position="1"/>
        <end position="86"/>
    </location>
</feature>
<accession>A0A6J4QN88</accession>